<evidence type="ECO:0000256" key="1">
    <source>
        <dbReference type="ARBA" id="ARBA00004613"/>
    </source>
</evidence>
<protein>
    <recommendedName>
        <fullName evidence="8">RlpA-like double-psi beta-barrel domain-containing protein</fullName>
    </recommendedName>
</protein>
<dbReference type="Gene3D" id="2.40.40.10">
    <property type="entry name" value="RlpA-like domain"/>
    <property type="match status" value="1"/>
</dbReference>
<dbReference type="InterPro" id="IPR036908">
    <property type="entry name" value="RlpA-like_sf"/>
</dbReference>
<keyword evidence="4 5" id="KW-0732">Signal</keyword>
<reference evidence="6 7" key="1">
    <citation type="submission" date="2019-04" db="EMBL/GenBank/DDBJ databases">
        <title>An improved genome assembly and genetic linkage map for asparagus bean, Vigna unguiculata ssp. sesquipedialis.</title>
        <authorList>
            <person name="Xia Q."/>
            <person name="Zhang R."/>
            <person name="Dong Y."/>
        </authorList>
    </citation>
    <scope>NUCLEOTIDE SEQUENCE [LARGE SCALE GENOMIC DNA]</scope>
    <source>
        <tissue evidence="6">Leaf</tissue>
    </source>
</reference>
<name>A0A4D6NEJ0_VIGUN</name>
<feature type="chain" id="PRO_5020026010" description="RlpA-like double-psi beta-barrel domain-containing protein" evidence="5">
    <location>
        <begin position="28"/>
        <end position="188"/>
    </location>
</feature>
<dbReference type="InterPro" id="IPR039271">
    <property type="entry name" value="Kiwellin-like"/>
</dbReference>
<dbReference type="CDD" id="cd22270">
    <property type="entry name" value="DPBB_kiwellin-like"/>
    <property type="match status" value="1"/>
</dbReference>
<evidence type="ECO:0000313" key="7">
    <source>
        <dbReference type="Proteomes" id="UP000501690"/>
    </source>
</evidence>
<proteinExistence type="inferred from homology"/>
<evidence type="ECO:0000256" key="4">
    <source>
        <dbReference type="ARBA" id="ARBA00022729"/>
    </source>
</evidence>
<dbReference type="PANTHER" id="PTHR33191:SF82">
    <property type="entry name" value="PUTATIVE-RELATED"/>
    <property type="match status" value="1"/>
</dbReference>
<feature type="signal peptide" evidence="5">
    <location>
        <begin position="1"/>
        <end position="27"/>
    </location>
</feature>
<gene>
    <name evidence="6" type="ORF">DEO72_LG10g3535</name>
</gene>
<evidence type="ECO:0000313" key="6">
    <source>
        <dbReference type="EMBL" id="QCE12293.1"/>
    </source>
</evidence>
<dbReference type="AlphaFoldDB" id="A0A4D6NEJ0"/>
<keyword evidence="7" id="KW-1185">Reference proteome</keyword>
<organism evidence="6 7">
    <name type="scientific">Vigna unguiculata</name>
    <name type="common">Cowpea</name>
    <dbReference type="NCBI Taxonomy" id="3917"/>
    <lineage>
        <taxon>Eukaryota</taxon>
        <taxon>Viridiplantae</taxon>
        <taxon>Streptophyta</taxon>
        <taxon>Embryophyta</taxon>
        <taxon>Tracheophyta</taxon>
        <taxon>Spermatophyta</taxon>
        <taxon>Magnoliopsida</taxon>
        <taxon>eudicotyledons</taxon>
        <taxon>Gunneridae</taxon>
        <taxon>Pentapetalae</taxon>
        <taxon>rosids</taxon>
        <taxon>fabids</taxon>
        <taxon>Fabales</taxon>
        <taxon>Fabaceae</taxon>
        <taxon>Papilionoideae</taxon>
        <taxon>50 kb inversion clade</taxon>
        <taxon>NPAAA clade</taxon>
        <taxon>indigoferoid/millettioid clade</taxon>
        <taxon>Phaseoleae</taxon>
        <taxon>Vigna</taxon>
    </lineage>
</organism>
<dbReference type="Pfam" id="PF24300">
    <property type="entry name" value="KWL1"/>
    <property type="match status" value="1"/>
</dbReference>
<dbReference type="SUPFAM" id="SSF50685">
    <property type="entry name" value="Barwin-like endoglucanases"/>
    <property type="match status" value="1"/>
</dbReference>
<dbReference type="Gramene" id="Vigun05g068500.1.v1.2">
    <property type="protein sequence ID" value="Vigun05g068500.1.v1.2.CDS.1"/>
    <property type="gene ID" value="Vigun05g068500.v1.2"/>
</dbReference>
<dbReference type="Proteomes" id="UP000501690">
    <property type="component" value="Linkage Group LG10"/>
</dbReference>
<keyword evidence="3" id="KW-0964">Secreted</keyword>
<evidence type="ECO:0008006" key="8">
    <source>
        <dbReference type="Google" id="ProtNLM"/>
    </source>
</evidence>
<evidence type="ECO:0000256" key="2">
    <source>
        <dbReference type="ARBA" id="ARBA00005592"/>
    </source>
</evidence>
<dbReference type="PANTHER" id="PTHR33191">
    <property type="entry name" value="RIPENING-RELATED PROTEIN 2-RELATED"/>
    <property type="match status" value="1"/>
</dbReference>
<evidence type="ECO:0000256" key="5">
    <source>
        <dbReference type="SAM" id="SignalP"/>
    </source>
</evidence>
<accession>A0A4D6NEJ0</accession>
<evidence type="ECO:0000256" key="3">
    <source>
        <dbReference type="ARBA" id="ARBA00022525"/>
    </source>
</evidence>
<sequence>MKINFLSKATFLLLVFLFLSNCLNTEAEKCHPSGRVKGGKIPSGHCNEEDDLCCVPGKTYPTYTCSPPVSSHTKAYLTLNSFEKGGDGDSPSKCDNQYHSDDKPVVALSTGWFNHKSMCLHNITISGSGRSVVAMVVDECDSSQGCDKHHGYQPPCANNVVVASMAVWKALGIPMNQWGWMDITWSHA</sequence>
<dbReference type="EMBL" id="CP039354">
    <property type="protein sequence ID" value="QCE12293.1"/>
    <property type="molecule type" value="Genomic_DNA"/>
</dbReference>
<comment type="similarity">
    <text evidence="2">Belongs to the kiwellin family.</text>
</comment>
<dbReference type="OrthoDB" id="406505at2759"/>
<comment type="subcellular location">
    <subcellularLocation>
        <location evidence="1">Secreted</location>
    </subcellularLocation>
</comment>
<dbReference type="GO" id="GO:0005576">
    <property type="term" value="C:extracellular region"/>
    <property type="evidence" value="ECO:0007669"/>
    <property type="project" value="UniProtKB-SubCell"/>
</dbReference>